<dbReference type="PROSITE" id="PS50887">
    <property type="entry name" value="GGDEF"/>
    <property type="match status" value="1"/>
</dbReference>
<evidence type="ECO:0000313" key="2">
    <source>
        <dbReference type="EMBL" id="ANO57443.1"/>
    </source>
</evidence>
<evidence type="ECO:0000313" key="3">
    <source>
        <dbReference type="Proteomes" id="UP000221861"/>
    </source>
</evidence>
<feature type="domain" description="GGDEF" evidence="1">
    <location>
        <begin position="41"/>
        <end position="156"/>
    </location>
</feature>
<dbReference type="NCBIfam" id="TIGR00254">
    <property type="entry name" value="GGDEF"/>
    <property type="match status" value="1"/>
</dbReference>
<dbReference type="InterPro" id="IPR043128">
    <property type="entry name" value="Rev_trsase/Diguanyl_cyclase"/>
</dbReference>
<dbReference type="SUPFAM" id="SSF55073">
    <property type="entry name" value="Nucleotide cyclase"/>
    <property type="match status" value="1"/>
</dbReference>
<dbReference type="CDD" id="cd01949">
    <property type="entry name" value="GGDEF"/>
    <property type="match status" value="1"/>
</dbReference>
<dbReference type="Gene3D" id="3.30.70.270">
    <property type="match status" value="1"/>
</dbReference>
<dbReference type="EMBL" id="KX198613">
    <property type="protein sequence ID" value="ANO57443.1"/>
    <property type="molecule type" value="Genomic_DNA"/>
</dbReference>
<gene>
    <name evidence="2" type="ORF">AN14_48</name>
</gene>
<proteinExistence type="predicted"/>
<evidence type="ECO:0000259" key="1">
    <source>
        <dbReference type="PROSITE" id="PS50887"/>
    </source>
</evidence>
<organism evidence="2 3">
    <name type="scientific">Pseudomonas phage AN14</name>
    <dbReference type="NCBI Taxonomy" id="1868597"/>
    <lineage>
        <taxon>Viruses</taxon>
        <taxon>Duplodnaviria</taxon>
        <taxon>Heunggongvirae</taxon>
        <taxon>Uroviricota</taxon>
        <taxon>Caudoviricetes</taxon>
        <taxon>Mesyanzhinovviridae</taxon>
        <taxon>Rabinowitzvirinae</taxon>
        <taxon>Yuavirus</taxon>
        <taxon>Yuavirus M6</taxon>
        <taxon>Pseudomonas virus M6</taxon>
    </lineage>
</organism>
<dbReference type="PANTHER" id="PTHR45138">
    <property type="entry name" value="REGULATORY COMPONENTS OF SENSORY TRANSDUCTION SYSTEM"/>
    <property type="match status" value="1"/>
</dbReference>
<accession>A0A1B0Z064</accession>
<dbReference type="PANTHER" id="PTHR45138:SF9">
    <property type="entry name" value="DIGUANYLATE CYCLASE DGCM-RELATED"/>
    <property type="match status" value="1"/>
</dbReference>
<dbReference type="InterPro" id="IPR029787">
    <property type="entry name" value="Nucleotide_cyclase"/>
</dbReference>
<dbReference type="SMART" id="SM00267">
    <property type="entry name" value="GGDEF"/>
    <property type="match status" value="1"/>
</dbReference>
<dbReference type="Pfam" id="PF00990">
    <property type="entry name" value="GGDEF"/>
    <property type="match status" value="1"/>
</dbReference>
<name>A0A1B0Z064_9CAUD</name>
<sequence>MRPNLLEALRRMSEAELYSALYKDPLTGVLNRRAFAGALGEARAVALVDLDSLKWINDNLGHRAGDRALQVLADALVRSFGADWVFRVSGDEFAVMGGSAPRLAHGLAVLRAAIPGFSFGIGTDMTEADGELICDKARRERSGLRAARGLRPPWVD</sequence>
<dbReference type="InterPro" id="IPR050469">
    <property type="entry name" value="Diguanylate_Cyclase"/>
</dbReference>
<dbReference type="Proteomes" id="UP000221861">
    <property type="component" value="Segment"/>
</dbReference>
<dbReference type="GO" id="GO:0043709">
    <property type="term" value="P:cell adhesion involved in single-species biofilm formation"/>
    <property type="evidence" value="ECO:0007669"/>
    <property type="project" value="TreeGrafter"/>
</dbReference>
<dbReference type="GO" id="GO:0005886">
    <property type="term" value="C:plasma membrane"/>
    <property type="evidence" value="ECO:0007669"/>
    <property type="project" value="TreeGrafter"/>
</dbReference>
<dbReference type="GO" id="GO:0052621">
    <property type="term" value="F:diguanylate cyclase activity"/>
    <property type="evidence" value="ECO:0007669"/>
    <property type="project" value="TreeGrafter"/>
</dbReference>
<protein>
    <submittedName>
        <fullName evidence="2">Diguanylate-cyclase GGDEF-like protein</fullName>
    </submittedName>
</protein>
<reference evidence="2 3" key="1">
    <citation type="submission" date="2016-05" db="EMBL/GenBank/DDBJ databases">
        <title>Characterization and complete genome sequence analysis of two novel Pseudomonas aeruginosa bacteriophages from the Lake Baikal.</title>
        <authorList>
            <person name="Kabilov M.R."/>
            <person name="Sykilinda N.N."/>
            <person name="Bondar A.A."/>
            <person name="Gorshkova A.S."/>
            <person name="Kurochkina L.P."/>
            <person name="Mesyanzhinov V.V."/>
            <person name="Drukker V.V."/>
            <person name="Miroshnikov K.A."/>
        </authorList>
    </citation>
    <scope>NUCLEOTIDE SEQUENCE [LARGE SCALE GENOMIC DNA]</scope>
</reference>
<dbReference type="InterPro" id="IPR000160">
    <property type="entry name" value="GGDEF_dom"/>
</dbReference>